<reference evidence="2" key="1">
    <citation type="submission" date="2022-03" db="EMBL/GenBank/DDBJ databases">
        <authorList>
            <person name="Tunstrom K."/>
        </authorList>
    </citation>
    <scope>NUCLEOTIDE SEQUENCE</scope>
</reference>
<keyword evidence="3" id="KW-1185">Reference proteome</keyword>
<evidence type="ECO:0000313" key="2">
    <source>
        <dbReference type="EMBL" id="CAH2088491.1"/>
    </source>
</evidence>
<evidence type="ECO:0000256" key="1">
    <source>
        <dbReference type="SAM" id="MobiDB-lite"/>
    </source>
</evidence>
<dbReference type="AlphaFoldDB" id="A0AAU9TRS1"/>
<accession>A0AAU9TRS1</accession>
<evidence type="ECO:0000313" key="3">
    <source>
        <dbReference type="Proteomes" id="UP001153954"/>
    </source>
</evidence>
<sequence length="107" mass="11828">MHSGFTGGVKRKLLQPDNGYQARNMALAEYYEGEMENQQISTGETAAGSVPDDKRQPGKSAKNKKFEKFRSKKNQEFQVQLTAFKAAACDGPHPSQHHQVTPSMDGT</sequence>
<protein>
    <submittedName>
        <fullName evidence="2">Uncharacterized protein</fullName>
    </submittedName>
</protein>
<proteinExistence type="predicted"/>
<name>A0AAU9TRS1_EUPED</name>
<gene>
    <name evidence="2" type="ORF">EEDITHA_LOCUS4646</name>
</gene>
<feature type="region of interest" description="Disordered" evidence="1">
    <location>
        <begin position="35"/>
        <end position="72"/>
    </location>
</feature>
<comment type="caution">
    <text evidence="2">The sequence shown here is derived from an EMBL/GenBank/DDBJ whole genome shotgun (WGS) entry which is preliminary data.</text>
</comment>
<dbReference type="Proteomes" id="UP001153954">
    <property type="component" value="Unassembled WGS sequence"/>
</dbReference>
<dbReference type="EMBL" id="CAKOGL010000007">
    <property type="protein sequence ID" value="CAH2088491.1"/>
    <property type="molecule type" value="Genomic_DNA"/>
</dbReference>
<organism evidence="2 3">
    <name type="scientific">Euphydryas editha</name>
    <name type="common">Edith's checkerspot</name>
    <dbReference type="NCBI Taxonomy" id="104508"/>
    <lineage>
        <taxon>Eukaryota</taxon>
        <taxon>Metazoa</taxon>
        <taxon>Ecdysozoa</taxon>
        <taxon>Arthropoda</taxon>
        <taxon>Hexapoda</taxon>
        <taxon>Insecta</taxon>
        <taxon>Pterygota</taxon>
        <taxon>Neoptera</taxon>
        <taxon>Endopterygota</taxon>
        <taxon>Lepidoptera</taxon>
        <taxon>Glossata</taxon>
        <taxon>Ditrysia</taxon>
        <taxon>Papilionoidea</taxon>
        <taxon>Nymphalidae</taxon>
        <taxon>Nymphalinae</taxon>
        <taxon>Euphydryas</taxon>
    </lineage>
</organism>